<comment type="function">
    <text evidence="7">This protein is part of the stalk that links CF(0) to CF(1). It either transmits conformational changes from CF(0) to CF(1) or is implicated in proton conduction.</text>
</comment>
<sequence>MNSLYSVPSYIKKLSDVFCNNTSHLLEKNVISALDFLNAVLDITRSSIYLSRGFSAIHAPKSIQKSVGELVIHNLVNHENSLNDVEHGLLEELKHFIYLLIDRKMLPFMYHFIQFAINKFYKLANLRRATIFTTRPVNDDTKAHLVKSLSEAVDNNSIVPTFLIDDSMIGGFRIESDFLLIDKSIASKILAAKKQLTKL</sequence>
<keyword evidence="5 7" id="KW-0472">Membrane</keyword>
<dbReference type="InterPro" id="IPR000711">
    <property type="entry name" value="ATPase_OSCP/dsu"/>
</dbReference>
<evidence type="ECO:0000256" key="4">
    <source>
        <dbReference type="ARBA" id="ARBA00023065"/>
    </source>
</evidence>
<dbReference type="HAMAP" id="MF_01416">
    <property type="entry name" value="ATP_synth_delta_bact"/>
    <property type="match status" value="1"/>
</dbReference>
<evidence type="ECO:0000256" key="6">
    <source>
        <dbReference type="ARBA" id="ARBA00023310"/>
    </source>
</evidence>
<dbReference type="Proteomes" id="UP001325140">
    <property type="component" value="Chromosome"/>
</dbReference>
<comment type="similarity">
    <text evidence="7">Belongs to the ATPase delta chain family.</text>
</comment>
<gene>
    <name evidence="7" type="primary">atpH</name>
    <name evidence="8" type="ORF">Fokcrypt_00332</name>
</gene>
<dbReference type="RefSeq" id="WP_323722464.1">
    <property type="nucleotide sequence ID" value="NZ_CP110343.1"/>
</dbReference>
<dbReference type="EMBL" id="CP110343">
    <property type="protein sequence ID" value="WPX97814.1"/>
    <property type="molecule type" value="Genomic_DNA"/>
</dbReference>
<protein>
    <recommendedName>
        <fullName evidence="7">ATP synthase subunit delta</fullName>
    </recommendedName>
    <alternativeName>
        <fullName evidence="7">ATP synthase F(1) sector subunit delta</fullName>
    </alternativeName>
    <alternativeName>
        <fullName evidence="7">F-type ATPase subunit delta</fullName>
        <shortName evidence="7">F-ATPase subunit delta</shortName>
    </alternativeName>
</protein>
<keyword evidence="4 7" id="KW-0406">Ion transport</keyword>
<name>A0ABZ0US17_9RICK</name>
<reference evidence="8" key="1">
    <citation type="submission" date="2022-10" db="EMBL/GenBank/DDBJ databases">
        <title>Host association and intracellularity evolved multiple times independently in the Rickettsiales.</title>
        <authorList>
            <person name="Castelli M."/>
            <person name="Nardi T."/>
            <person name="Gammuto L."/>
            <person name="Bellinzona G."/>
            <person name="Sabaneyeva E."/>
            <person name="Potekhin A."/>
            <person name="Serra V."/>
            <person name="Petroni G."/>
            <person name="Sassera D."/>
        </authorList>
    </citation>
    <scope>NUCLEOTIDE SEQUENCE [LARGE SCALE GENOMIC DNA]</scope>
    <source>
        <strain evidence="8">US_Bl 11III1</strain>
    </source>
</reference>
<comment type="subcellular location">
    <subcellularLocation>
        <location evidence="7">Cell membrane</location>
        <topology evidence="7">Peripheral membrane protein</topology>
    </subcellularLocation>
    <subcellularLocation>
        <location evidence="1">Membrane</location>
    </subcellularLocation>
</comment>
<evidence type="ECO:0000313" key="8">
    <source>
        <dbReference type="EMBL" id="WPX97814.1"/>
    </source>
</evidence>
<evidence type="ECO:0000256" key="2">
    <source>
        <dbReference type="ARBA" id="ARBA00022448"/>
    </source>
</evidence>
<evidence type="ECO:0000256" key="3">
    <source>
        <dbReference type="ARBA" id="ARBA00022781"/>
    </source>
</evidence>
<evidence type="ECO:0000256" key="1">
    <source>
        <dbReference type="ARBA" id="ARBA00004370"/>
    </source>
</evidence>
<keyword evidence="9" id="KW-1185">Reference proteome</keyword>
<keyword evidence="7" id="KW-1003">Cell membrane</keyword>
<keyword evidence="6 7" id="KW-0066">ATP synthesis</keyword>
<accession>A0ABZ0US17</accession>
<dbReference type="Pfam" id="PF00213">
    <property type="entry name" value="OSCP"/>
    <property type="match status" value="1"/>
</dbReference>
<keyword evidence="2 7" id="KW-0813">Transport</keyword>
<evidence type="ECO:0000256" key="5">
    <source>
        <dbReference type="ARBA" id="ARBA00023136"/>
    </source>
</evidence>
<evidence type="ECO:0000256" key="7">
    <source>
        <dbReference type="HAMAP-Rule" id="MF_01416"/>
    </source>
</evidence>
<keyword evidence="3 7" id="KW-0375">Hydrogen ion transport</keyword>
<keyword evidence="7" id="KW-0139">CF(1)</keyword>
<evidence type="ECO:0000313" key="9">
    <source>
        <dbReference type="Proteomes" id="UP001325140"/>
    </source>
</evidence>
<proteinExistence type="inferred from homology"/>
<organism evidence="8 9">
    <name type="scientific">Candidatus Fokinia crypta</name>
    <dbReference type="NCBI Taxonomy" id="1920990"/>
    <lineage>
        <taxon>Bacteria</taxon>
        <taxon>Pseudomonadati</taxon>
        <taxon>Pseudomonadota</taxon>
        <taxon>Alphaproteobacteria</taxon>
        <taxon>Rickettsiales</taxon>
        <taxon>Candidatus Midichloriaceae</taxon>
        <taxon>Candidatus Fokinia</taxon>
    </lineage>
</organism>
<comment type="function">
    <text evidence="7">F(1)F(0) ATP synthase produces ATP from ADP in the presence of a proton or sodium gradient. F-type ATPases consist of two structural domains, F(1) containing the extramembraneous catalytic core and F(0) containing the membrane proton channel, linked together by a central stalk and a peripheral stalk. During catalysis, ATP synthesis in the catalytic domain of F(1) is coupled via a rotary mechanism of the central stalk subunits to proton translocation.</text>
</comment>